<evidence type="ECO:0000313" key="2">
    <source>
        <dbReference type="Proteomes" id="UP000823775"/>
    </source>
</evidence>
<sequence>NHQLNRGFDCTILSVMNPKFIDVLRFKTGDLPVGQWWLWSLSSPLINAGGLLALHGSASALR</sequence>
<name>A0ABS8V9Z5_DATST</name>
<dbReference type="Proteomes" id="UP000823775">
    <property type="component" value="Unassembled WGS sequence"/>
</dbReference>
<feature type="non-terminal residue" evidence="1">
    <location>
        <position position="1"/>
    </location>
</feature>
<organism evidence="1 2">
    <name type="scientific">Datura stramonium</name>
    <name type="common">Jimsonweed</name>
    <name type="synonym">Common thornapple</name>
    <dbReference type="NCBI Taxonomy" id="4076"/>
    <lineage>
        <taxon>Eukaryota</taxon>
        <taxon>Viridiplantae</taxon>
        <taxon>Streptophyta</taxon>
        <taxon>Embryophyta</taxon>
        <taxon>Tracheophyta</taxon>
        <taxon>Spermatophyta</taxon>
        <taxon>Magnoliopsida</taxon>
        <taxon>eudicotyledons</taxon>
        <taxon>Gunneridae</taxon>
        <taxon>Pentapetalae</taxon>
        <taxon>asterids</taxon>
        <taxon>lamiids</taxon>
        <taxon>Solanales</taxon>
        <taxon>Solanaceae</taxon>
        <taxon>Solanoideae</taxon>
        <taxon>Datureae</taxon>
        <taxon>Datura</taxon>
    </lineage>
</organism>
<comment type="caution">
    <text evidence="1">The sequence shown here is derived from an EMBL/GenBank/DDBJ whole genome shotgun (WGS) entry which is preliminary data.</text>
</comment>
<evidence type="ECO:0000313" key="1">
    <source>
        <dbReference type="EMBL" id="MCD9644023.1"/>
    </source>
</evidence>
<protein>
    <submittedName>
        <fullName evidence="1">Uncharacterized protein</fullName>
    </submittedName>
</protein>
<reference evidence="1 2" key="1">
    <citation type="journal article" date="2021" name="BMC Genomics">
        <title>Datura genome reveals duplications of psychoactive alkaloid biosynthetic genes and high mutation rate following tissue culture.</title>
        <authorList>
            <person name="Rajewski A."/>
            <person name="Carter-House D."/>
            <person name="Stajich J."/>
            <person name="Litt A."/>
        </authorList>
    </citation>
    <scope>NUCLEOTIDE SEQUENCE [LARGE SCALE GENOMIC DNA]</scope>
    <source>
        <strain evidence="1">AR-01</strain>
    </source>
</reference>
<proteinExistence type="predicted"/>
<keyword evidence="2" id="KW-1185">Reference proteome</keyword>
<dbReference type="EMBL" id="JACEIK010004060">
    <property type="protein sequence ID" value="MCD9644023.1"/>
    <property type="molecule type" value="Genomic_DNA"/>
</dbReference>
<accession>A0ABS8V9Z5</accession>
<gene>
    <name evidence="1" type="ORF">HAX54_031993</name>
</gene>